<evidence type="ECO:0000313" key="3">
    <source>
        <dbReference type="Proteomes" id="UP000163076"/>
    </source>
</evidence>
<dbReference type="EMBL" id="KM924294">
    <property type="protein sequence ID" value="AIU39480.1"/>
    <property type="molecule type" value="Genomic_DNA"/>
</dbReference>
<feature type="compositionally biased region" description="Acidic residues" evidence="1">
    <location>
        <begin position="105"/>
        <end position="116"/>
    </location>
</feature>
<proteinExistence type="predicted"/>
<dbReference type="InterPro" id="IPR004280">
    <property type="entry name" value="Herpes_UL95"/>
</dbReference>
<organism evidence="2 3">
    <name type="scientific">Equid gammaherpesvirus 2</name>
    <name type="common">Equine herpesvirus 2</name>
    <dbReference type="NCBI Taxonomy" id="12657"/>
    <lineage>
        <taxon>Viruses</taxon>
        <taxon>Duplodnaviria</taxon>
        <taxon>Heunggongvirae</taxon>
        <taxon>Peploviricota</taxon>
        <taxon>Herviviricetes</taxon>
        <taxon>Herpesvirales</taxon>
        <taxon>Orthoherpesviridae</taxon>
        <taxon>Gammaherpesvirinae</taxon>
        <taxon>Percavirus</taxon>
        <taxon>Percavirus equidgamma2</taxon>
    </lineage>
</organism>
<gene>
    <name evidence="2" type="primary">ORF34</name>
</gene>
<name>A0A0B4Q5X9_9GAMA</name>
<sequence length="347" mass="38526">MFALASMTTSGDEALNARYKESVSLSVGLCESLPEQFKLIETPINSFLLVANVMPNDDRPWDSHPASGADFHNIRMPRLERLRALIRCDRGYNNGKGGEAGQQAGEDDERMDEGVPEEGAPRSPHPPPSAHYEVYDSWSWQRALRVDKDDVIREAVAELAKPANWQGTAVEDPLPLMWLLFYGRRSFCDDPECLYRARFGHPGPLLLPNYMYRPAEDTSSFLAGLCRCVRSVYGCEFGGGSHVNPAQVPFDHGRFSEALRKLGAVDDAGAYVSRQCLVCRLYRQNLMSRGIISGRGSSIVLGGSGKKYLTREVGTRRCLELGDIALYPSYDISLILDDLEASDGLRQ</sequence>
<feature type="region of interest" description="Disordered" evidence="1">
    <location>
        <begin position="93"/>
        <end position="130"/>
    </location>
</feature>
<reference evidence="2 3" key="1">
    <citation type="journal article" date="2015" name="Genome Announc.">
        <title>Genome sequences of equid herpesviruses 2 and 5.</title>
        <authorList>
            <person name="Wilkie G.S."/>
            <person name="Kerr K."/>
            <person name="Stewart J.P."/>
            <person name="Studdert M.J."/>
            <person name="Davison A.J."/>
        </authorList>
    </citation>
    <scope>NUCLEOTIDE SEQUENCE [LARGE SCALE GENOMIC DNA]</scope>
    <source>
        <strain evidence="2">G9/92</strain>
    </source>
</reference>
<protein>
    <submittedName>
        <fullName evidence="2">Protein UL95</fullName>
    </submittedName>
</protein>
<evidence type="ECO:0000256" key="1">
    <source>
        <dbReference type="SAM" id="MobiDB-lite"/>
    </source>
</evidence>
<evidence type="ECO:0000313" key="2">
    <source>
        <dbReference type="EMBL" id="AIU39480.1"/>
    </source>
</evidence>
<dbReference type="Proteomes" id="UP000163076">
    <property type="component" value="Segment"/>
</dbReference>
<accession>A0A0B4Q5X9</accession>
<dbReference type="Pfam" id="PF03038">
    <property type="entry name" value="Herpes_UL95"/>
    <property type="match status" value="1"/>
</dbReference>